<dbReference type="PROSITE" id="PS50850">
    <property type="entry name" value="MFS"/>
    <property type="match status" value="1"/>
</dbReference>
<evidence type="ECO:0000313" key="9">
    <source>
        <dbReference type="Proteomes" id="UP000003303"/>
    </source>
</evidence>
<keyword evidence="5 6" id="KW-0472">Membrane</keyword>
<proteinExistence type="predicted"/>
<comment type="subcellular location">
    <subcellularLocation>
        <location evidence="1">Cell membrane</location>
        <topology evidence="1">Multi-pass membrane protein</topology>
    </subcellularLocation>
</comment>
<dbReference type="InterPro" id="IPR052425">
    <property type="entry name" value="Uncharacterized_MFS-type"/>
</dbReference>
<keyword evidence="3 6" id="KW-0812">Transmembrane</keyword>
<comment type="caution">
    <text evidence="8">The sequence shown here is derived from an EMBL/GenBank/DDBJ whole genome shotgun (WGS) entry which is preliminary data.</text>
</comment>
<evidence type="ECO:0000313" key="8">
    <source>
        <dbReference type="EMBL" id="EEK16153.1"/>
    </source>
</evidence>
<feature type="transmembrane region" description="Helical" evidence="6">
    <location>
        <begin position="12"/>
        <end position="30"/>
    </location>
</feature>
<dbReference type="AlphaFoldDB" id="C2MDN7"/>
<feature type="transmembrane region" description="Helical" evidence="6">
    <location>
        <begin position="261"/>
        <end position="282"/>
    </location>
</feature>
<organism evidence="8 9">
    <name type="scientific">Porphyromonas uenonis 60-3</name>
    <dbReference type="NCBI Taxonomy" id="596327"/>
    <lineage>
        <taxon>Bacteria</taxon>
        <taxon>Pseudomonadati</taxon>
        <taxon>Bacteroidota</taxon>
        <taxon>Bacteroidia</taxon>
        <taxon>Bacteroidales</taxon>
        <taxon>Porphyromonadaceae</taxon>
        <taxon>Porphyromonas</taxon>
    </lineage>
</organism>
<feature type="transmembrane region" description="Helical" evidence="6">
    <location>
        <begin position="356"/>
        <end position="378"/>
    </location>
</feature>
<feature type="transmembrane region" description="Helical" evidence="6">
    <location>
        <begin position="84"/>
        <end position="109"/>
    </location>
</feature>
<dbReference type="eggNOG" id="COG2211">
    <property type="taxonomic scope" value="Bacteria"/>
</dbReference>
<evidence type="ECO:0000256" key="1">
    <source>
        <dbReference type="ARBA" id="ARBA00004651"/>
    </source>
</evidence>
<dbReference type="RefSeq" id="WP_007365961.1">
    <property type="nucleotide sequence ID" value="NZ_ACLR01000208.1"/>
</dbReference>
<dbReference type="EMBL" id="ACLR01000208">
    <property type="protein sequence ID" value="EEK16153.1"/>
    <property type="molecule type" value="Genomic_DNA"/>
</dbReference>
<dbReference type="InterPro" id="IPR020846">
    <property type="entry name" value="MFS_dom"/>
</dbReference>
<reference evidence="8 9" key="1">
    <citation type="submission" date="2009-04" db="EMBL/GenBank/DDBJ databases">
        <authorList>
            <person name="Sebastian Y."/>
            <person name="Madupu R."/>
            <person name="Durkin A.S."/>
            <person name="Torralba M."/>
            <person name="Methe B."/>
            <person name="Sutton G.G."/>
            <person name="Strausberg R.L."/>
            <person name="Nelson K.E."/>
        </authorList>
    </citation>
    <scope>NUCLEOTIDE SEQUENCE [LARGE SCALE GENOMIC DNA]</scope>
    <source>
        <strain evidence="8 9">60-3</strain>
    </source>
</reference>
<feature type="transmembrane region" description="Helical" evidence="6">
    <location>
        <begin position="318"/>
        <end position="335"/>
    </location>
</feature>
<dbReference type="PANTHER" id="PTHR42688">
    <property type="entry name" value="CONSERVED PROTEIN"/>
    <property type="match status" value="1"/>
</dbReference>
<sequence length="415" mass="45634">MTKQRRKIGLRGSSPALTIVLLFGVISMLGDLVHESARSVNGQYLSLVGLSATQVGLVFGLGEFLGYALRLLSGAWLDKSKRYWLFLFVGYGVHLVIPLMGLTTSWGWLYSFILLERIGKALRSPAKDTILSAVAENQIGLGYAFGIQEALDQLGAFLGPLIFTALFYFVGSSGLEVFQLGYQLLVIPFIILMVVLVLVHRKFVREALTPQVDTSQKPPRLQPIFWIYSAFTFFVAFGLINFSLIGYHLKTQQIVSDGMVPILYAVAMAVDALVAIFIGKGYDRLKRQLGHKTGGVLILLIVPVLTAFVPLLTLSHSVGMLWAGMALMGVVLGAHETVMRSAIADITPFGKRGIGFGIFNTIYGLSLLFGSFLMGWLYDLEQQPIIIAMTIGSEGVAIALYVVLYKRIRRERLSN</sequence>
<protein>
    <submittedName>
        <fullName evidence="8">Transporter, major facilitator family protein</fullName>
    </submittedName>
</protein>
<keyword evidence="4 6" id="KW-1133">Transmembrane helix</keyword>
<evidence type="ECO:0000259" key="7">
    <source>
        <dbReference type="PROSITE" id="PS50850"/>
    </source>
</evidence>
<dbReference type="InterPro" id="IPR011701">
    <property type="entry name" value="MFS"/>
</dbReference>
<dbReference type="InterPro" id="IPR036259">
    <property type="entry name" value="MFS_trans_sf"/>
</dbReference>
<accession>C2MDN7</accession>
<evidence type="ECO:0000256" key="4">
    <source>
        <dbReference type="ARBA" id="ARBA00022989"/>
    </source>
</evidence>
<dbReference type="CDD" id="cd17370">
    <property type="entry name" value="MFS_MJ1317_like"/>
    <property type="match status" value="1"/>
</dbReference>
<evidence type="ECO:0000256" key="2">
    <source>
        <dbReference type="ARBA" id="ARBA00022475"/>
    </source>
</evidence>
<name>C2MDN7_9PORP</name>
<dbReference type="Pfam" id="PF07690">
    <property type="entry name" value="MFS_1"/>
    <property type="match status" value="2"/>
</dbReference>
<evidence type="ECO:0000256" key="6">
    <source>
        <dbReference type="SAM" id="Phobius"/>
    </source>
</evidence>
<feature type="transmembrane region" description="Helical" evidence="6">
    <location>
        <begin position="294"/>
        <end position="312"/>
    </location>
</feature>
<feature type="transmembrane region" description="Helical" evidence="6">
    <location>
        <begin position="50"/>
        <end position="72"/>
    </location>
</feature>
<dbReference type="SUPFAM" id="SSF103473">
    <property type="entry name" value="MFS general substrate transporter"/>
    <property type="match status" value="1"/>
</dbReference>
<feature type="domain" description="Major facilitator superfamily (MFS) profile" evidence="7">
    <location>
        <begin position="224"/>
        <end position="415"/>
    </location>
</feature>
<dbReference type="PANTHER" id="PTHR42688:SF1">
    <property type="entry name" value="BLR5212 PROTEIN"/>
    <property type="match status" value="1"/>
</dbReference>
<evidence type="ECO:0000256" key="3">
    <source>
        <dbReference type="ARBA" id="ARBA00022692"/>
    </source>
</evidence>
<evidence type="ECO:0000256" key="5">
    <source>
        <dbReference type="ARBA" id="ARBA00023136"/>
    </source>
</evidence>
<feature type="transmembrane region" description="Helical" evidence="6">
    <location>
        <begin position="225"/>
        <end position="249"/>
    </location>
</feature>
<dbReference type="GO" id="GO:0022857">
    <property type="term" value="F:transmembrane transporter activity"/>
    <property type="evidence" value="ECO:0007669"/>
    <property type="project" value="InterPro"/>
</dbReference>
<keyword evidence="2" id="KW-1003">Cell membrane</keyword>
<dbReference type="GO" id="GO:0005886">
    <property type="term" value="C:plasma membrane"/>
    <property type="evidence" value="ECO:0007669"/>
    <property type="project" value="UniProtKB-SubCell"/>
</dbReference>
<dbReference type="STRING" id="596327.PORUE0001_1571"/>
<feature type="transmembrane region" description="Helical" evidence="6">
    <location>
        <begin position="177"/>
        <end position="199"/>
    </location>
</feature>
<gene>
    <name evidence="8" type="ORF">PORUE0001_1571</name>
</gene>
<dbReference type="Proteomes" id="UP000003303">
    <property type="component" value="Unassembled WGS sequence"/>
</dbReference>
<feature type="transmembrane region" description="Helical" evidence="6">
    <location>
        <begin position="384"/>
        <end position="404"/>
    </location>
</feature>
<keyword evidence="9" id="KW-1185">Reference proteome</keyword>
<dbReference type="Gene3D" id="1.20.1250.20">
    <property type="entry name" value="MFS general substrate transporter like domains"/>
    <property type="match status" value="2"/>
</dbReference>